<comment type="caution">
    <text evidence="1">The sequence shown here is derived from an EMBL/GenBank/DDBJ whole genome shotgun (WGS) entry which is preliminary data.</text>
</comment>
<protein>
    <submittedName>
        <fullName evidence="1">Uncharacterized protein</fullName>
    </submittedName>
</protein>
<reference evidence="1" key="1">
    <citation type="submission" date="2023-03" db="EMBL/GenBank/DDBJ databases">
        <title>Massive genome expansion in bonnet fungi (Mycena s.s.) driven by repeated elements and novel gene families across ecological guilds.</title>
        <authorList>
            <consortium name="Lawrence Berkeley National Laboratory"/>
            <person name="Harder C.B."/>
            <person name="Miyauchi S."/>
            <person name="Viragh M."/>
            <person name="Kuo A."/>
            <person name="Thoen E."/>
            <person name="Andreopoulos B."/>
            <person name="Lu D."/>
            <person name="Skrede I."/>
            <person name="Drula E."/>
            <person name="Henrissat B."/>
            <person name="Morin E."/>
            <person name="Kohler A."/>
            <person name="Barry K."/>
            <person name="LaButti K."/>
            <person name="Morin E."/>
            <person name="Salamov A."/>
            <person name="Lipzen A."/>
            <person name="Mereny Z."/>
            <person name="Hegedus B."/>
            <person name="Baldrian P."/>
            <person name="Stursova M."/>
            <person name="Weitz H."/>
            <person name="Taylor A."/>
            <person name="Grigoriev I.V."/>
            <person name="Nagy L.G."/>
            <person name="Martin F."/>
            <person name="Kauserud H."/>
        </authorList>
    </citation>
    <scope>NUCLEOTIDE SEQUENCE</scope>
    <source>
        <strain evidence="1">CBHHK067</strain>
    </source>
</reference>
<keyword evidence="2" id="KW-1185">Reference proteome</keyword>
<organism evidence="1 2">
    <name type="scientific">Mycena rosella</name>
    <name type="common">Pink bonnet</name>
    <name type="synonym">Agaricus rosellus</name>
    <dbReference type="NCBI Taxonomy" id="1033263"/>
    <lineage>
        <taxon>Eukaryota</taxon>
        <taxon>Fungi</taxon>
        <taxon>Dikarya</taxon>
        <taxon>Basidiomycota</taxon>
        <taxon>Agaricomycotina</taxon>
        <taxon>Agaricomycetes</taxon>
        <taxon>Agaricomycetidae</taxon>
        <taxon>Agaricales</taxon>
        <taxon>Marasmiineae</taxon>
        <taxon>Mycenaceae</taxon>
        <taxon>Mycena</taxon>
    </lineage>
</organism>
<dbReference type="AlphaFoldDB" id="A0AAD7BJA7"/>
<name>A0AAD7BJA7_MYCRO</name>
<accession>A0AAD7BJA7</accession>
<gene>
    <name evidence="1" type="ORF">B0H17DRAFT_1219123</name>
</gene>
<evidence type="ECO:0000313" key="1">
    <source>
        <dbReference type="EMBL" id="KAJ7622968.1"/>
    </source>
</evidence>
<dbReference type="Proteomes" id="UP001221757">
    <property type="component" value="Unassembled WGS sequence"/>
</dbReference>
<evidence type="ECO:0000313" key="2">
    <source>
        <dbReference type="Proteomes" id="UP001221757"/>
    </source>
</evidence>
<sequence length="256" mass="28486">MAASLDCGAQSPLTVEIAVAHGDLNERPVLELIGRHARRWKSVYLWVNPESEVPRRGKGKPAAPQLYASVEKERQSGLDIFEVPTLPWGQLLDVKSENRNSNQLSGGWSILPLISSHTRYVLEVNMSSISLPLIVPPSTSEILTLTISVGATPKELYTETVIGTIFDCLTLPRLHTLFLLQDPDRPAPPWPQPQFLAFASRSSLHSSLTSLDIQVVLQDAQLLQCLEHLTSLEELWISDYEDYQGEHALITDHLLP</sequence>
<proteinExistence type="predicted"/>
<dbReference type="EMBL" id="JARKIE010000639">
    <property type="protein sequence ID" value="KAJ7622968.1"/>
    <property type="molecule type" value="Genomic_DNA"/>
</dbReference>